<dbReference type="NCBIfam" id="TIGR02937">
    <property type="entry name" value="sigma70-ECF"/>
    <property type="match status" value="1"/>
</dbReference>
<evidence type="ECO:0000259" key="5">
    <source>
        <dbReference type="Pfam" id="PF04542"/>
    </source>
</evidence>
<keyword evidence="7" id="KW-1185">Reference proteome</keyword>
<comment type="similarity">
    <text evidence="1">Belongs to the sigma-70 factor family. ECF subfamily.</text>
</comment>
<dbReference type="Gene3D" id="1.10.10.10">
    <property type="entry name" value="Winged helix-like DNA-binding domain superfamily/Winged helix DNA-binding domain"/>
    <property type="match status" value="1"/>
</dbReference>
<name>A0A517SGA4_9PLAN</name>
<keyword evidence="4" id="KW-0804">Transcription</keyword>
<feature type="domain" description="RNA polymerase sigma-70 region 2" evidence="5">
    <location>
        <begin position="36"/>
        <end position="103"/>
    </location>
</feature>
<dbReference type="SUPFAM" id="SSF88659">
    <property type="entry name" value="Sigma3 and sigma4 domains of RNA polymerase sigma factors"/>
    <property type="match status" value="1"/>
</dbReference>
<dbReference type="InterPro" id="IPR007627">
    <property type="entry name" value="RNA_pol_sigma70_r2"/>
</dbReference>
<dbReference type="InterPro" id="IPR013324">
    <property type="entry name" value="RNA_pol_sigma_r3/r4-like"/>
</dbReference>
<proteinExistence type="inferred from homology"/>
<keyword evidence="3" id="KW-0731">Sigma factor</keyword>
<dbReference type="InParanoid" id="A0A517SGA4"/>
<dbReference type="AlphaFoldDB" id="A0A517SGA4"/>
<sequence length="200" mass="22430">MRIAADHGRLPIAERPVKETDGVGDAPDRHAPFLRLFTANESSIRSYVRRLVPSRSDVDDLMQNIAVVLWEKFGQFRLGGDFRAWAFGIARFEVLSWLRDQGRDRRTLAGDVVELIADESATPESESALSAQRVALEHCLGKLPAEQRQLLLHAHQPGSSMGDAAAQSGRTKVAFYQWLYRLRHSLLNCVRRQVAQEAAV</sequence>
<protein>
    <submittedName>
        <fullName evidence="6">RNA polymerase sigma factor</fullName>
    </submittedName>
</protein>
<organism evidence="6 7">
    <name type="scientific">Caulifigura coniformis</name>
    <dbReference type="NCBI Taxonomy" id="2527983"/>
    <lineage>
        <taxon>Bacteria</taxon>
        <taxon>Pseudomonadati</taxon>
        <taxon>Planctomycetota</taxon>
        <taxon>Planctomycetia</taxon>
        <taxon>Planctomycetales</taxon>
        <taxon>Planctomycetaceae</taxon>
        <taxon>Caulifigura</taxon>
    </lineage>
</organism>
<dbReference type="PANTHER" id="PTHR43133:SF51">
    <property type="entry name" value="RNA POLYMERASE SIGMA FACTOR"/>
    <property type="match status" value="1"/>
</dbReference>
<reference evidence="6 7" key="1">
    <citation type="submission" date="2019-02" db="EMBL/GenBank/DDBJ databases">
        <title>Deep-cultivation of Planctomycetes and their phenomic and genomic characterization uncovers novel biology.</title>
        <authorList>
            <person name="Wiegand S."/>
            <person name="Jogler M."/>
            <person name="Boedeker C."/>
            <person name="Pinto D."/>
            <person name="Vollmers J."/>
            <person name="Rivas-Marin E."/>
            <person name="Kohn T."/>
            <person name="Peeters S.H."/>
            <person name="Heuer A."/>
            <person name="Rast P."/>
            <person name="Oberbeckmann S."/>
            <person name="Bunk B."/>
            <person name="Jeske O."/>
            <person name="Meyerdierks A."/>
            <person name="Storesund J.E."/>
            <person name="Kallscheuer N."/>
            <person name="Luecker S."/>
            <person name="Lage O.M."/>
            <person name="Pohl T."/>
            <person name="Merkel B.J."/>
            <person name="Hornburger P."/>
            <person name="Mueller R.-W."/>
            <person name="Bruemmer F."/>
            <person name="Labrenz M."/>
            <person name="Spormann A.M."/>
            <person name="Op den Camp H."/>
            <person name="Overmann J."/>
            <person name="Amann R."/>
            <person name="Jetten M.S.M."/>
            <person name="Mascher T."/>
            <person name="Medema M.H."/>
            <person name="Devos D.P."/>
            <person name="Kaster A.-K."/>
            <person name="Ovreas L."/>
            <person name="Rohde M."/>
            <person name="Galperin M.Y."/>
            <person name="Jogler C."/>
        </authorList>
    </citation>
    <scope>NUCLEOTIDE SEQUENCE [LARGE SCALE GENOMIC DNA]</scope>
    <source>
        <strain evidence="6 7">Pan44</strain>
    </source>
</reference>
<dbReference type="PANTHER" id="PTHR43133">
    <property type="entry name" value="RNA POLYMERASE ECF-TYPE SIGMA FACTO"/>
    <property type="match status" value="1"/>
</dbReference>
<dbReference type="OrthoDB" id="6383365at2"/>
<gene>
    <name evidence="6" type="ORF">Pan44_31490</name>
</gene>
<dbReference type="Gene3D" id="1.10.1740.10">
    <property type="match status" value="1"/>
</dbReference>
<dbReference type="InterPro" id="IPR014331">
    <property type="entry name" value="RNA_pol_sigma70_ECF_RHOBA"/>
</dbReference>
<evidence type="ECO:0000256" key="3">
    <source>
        <dbReference type="ARBA" id="ARBA00023082"/>
    </source>
</evidence>
<evidence type="ECO:0000313" key="6">
    <source>
        <dbReference type="EMBL" id="QDT55107.1"/>
    </source>
</evidence>
<accession>A0A517SGA4</accession>
<dbReference type="SUPFAM" id="SSF88946">
    <property type="entry name" value="Sigma2 domain of RNA polymerase sigma factors"/>
    <property type="match status" value="1"/>
</dbReference>
<dbReference type="InterPro" id="IPR036388">
    <property type="entry name" value="WH-like_DNA-bd_sf"/>
</dbReference>
<dbReference type="InterPro" id="IPR039425">
    <property type="entry name" value="RNA_pol_sigma-70-like"/>
</dbReference>
<dbReference type="GO" id="GO:0006352">
    <property type="term" value="P:DNA-templated transcription initiation"/>
    <property type="evidence" value="ECO:0007669"/>
    <property type="project" value="InterPro"/>
</dbReference>
<keyword evidence="2" id="KW-0805">Transcription regulation</keyword>
<dbReference type="InterPro" id="IPR014284">
    <property type="entry name" value="RNA_pol_sigma-70_dom"/>
</dbReference>
<evidence type="ECO:0000313" key="7">
    <source>
        <dbReference type="Proteomes" id="UP000315700"/>
    </source>
</evidence>
<evidence type="ECO:0000256" key="2">
    <source>
        <dbReference type="ARBA" id="ARBA00023015"/>
    </source>
</evidence>
<evidence type="ECO:0000256" key="4">
    <source>
        <dbReference type="ARBA" id="ARBA00023163"/>
    </source>
</evidence>
<dbReference type="NCBIfam" id="TIGR02989">
    <property type="entry name" value="Sig-70_gvs1"/>
    <property type="match status" value="1"/>
</dbReference>
<dbReference type="Pfam" id="PF04542">
    <property type="entry name" value="Sigma70_r2"/>
    <property type="match status" value="1"/>
</dbReference>
<dbReference type="GO" id="GO:0016987">
    <property type="term" value="F:sigma factor activity"/>
    <property type="evidence" value="ECO:0007669"/>
    <property type="project" value="UniProtKB-KW"/>
</dbReference>
<dbReference type="EMBL" id="CP036271">
    <property type="protein sequence ID" value="QDT55107.1"/>
    <property type="molecule type" value="Genomic_DNA"/>
</dbReference>
<evidence type="ECO:0000256" key="1">
    <source>
        <dbReference type="ARBA" id="ARBA00010641"/>
    </source>
</evidence>
<dbReference type="InterPro" id="IPR013325">
    <property type="entry name" value="RNA_pol_sigma_r2"/>
</dbReference>
<dbReference type="KEGG" id="ccos:Pan44_31490"/>
<dbReference type="RefSeq" id="WP_145030896.1">
    <property type="nucleotide sequence ID" value="NZ_CP036271.1"/>
</dbReference>
<dbReference type="Proteomes" id="UP000315700">
    <property type="component" value="Chromosome"/>
</dbReference>